<accession>A0AAE3D6Z0</accession>
<feature type="transmembrane region" description="Helical" evidence="1">
    <location>
        <begin position="78"/>
        <end position="98"/>
    </location>
</feature>
<dbReference type="RefSeq" id="WP_227732951.1">
    <property type="nucleotide sequence ID" value="NZ_JAJEPV010000009.1"/>
</dbReference>
<feature type="transmembrane region" description="Helical" evidence="1">
    <location>
        <begin position="9"/>
        <end position="29"/>
    </location>
</feature>
<proteinExistence type="predicted"/>
<comment type="caution">
    <text evidence="3">The sequence shown here is derived from an EMBL/GenBank/DDBJ whole genome shotgun (WGS) entry which is preliminary data.</text>
</comment>
<dbReference type="AlphaFoldDB" id="A0AAE3D6Z0"/>
<dbReference type="EMBL" id="JAJEPV010000009">
    <property type="protein sequence ID" value="MCC2119042.1"/>
    <property type="molecule type" value="Genomic_DNA"/>
</dbReference>
<reference evidence="3 4" key="1">
    <citation type="submission" date="2021-10" db="EMBL/GenBank/DDBJ databases">
        <title>Anaerobic single-cell dispensing facilitates the cultivation of human gut bacteria.</title>
        <authorList>
            <person name="Afrizal A."/>
        </authorList>
    </citation>
    <scope>NUCLEOTIDE SEQUENCE [LARGE SCALE GENOMIC DNA]</scope>
    <source>
        <strain evidence="3 4">CLA-AA-H273</strain>
    </source>
</reference>
<keyword evidence="4" id="KW-1185">Reference proteome</keyword>
<dbReference type="SUPFAM" id="SSF53649">
    <property type="entry name" value="Alkaline phosphatase-like"/>
    <property type="match status" value="1"/>
</dbReference>
<protein>
    <submittedName>
        <fullName evidence="3">LTA synthase family protein</fullName>
    </submittedName>
</protein>
<dbReference type="InterPro" id="IPR017850">
    <property type="entry name" value="Alkaline_phosphatase_core_sf"/>
</dbReference>
<evidence type="ECO:0000259" key="2">
    <source>
        <dbReference type="Pfam" id="PF00884"/>
    </source>
</evidence>
<feature type="transmembrane region" description="Helical" evidence="1">
    <location>
        <begin position="122"/>
        <end position="139"/>
    </location>
</feature>
<dbReference type="Gene3D" id="3.40.720.10">
    <property type="entry name" value="Alkaline Phosphatase, subunit A"/>
    <property type="match status" value="1"/>
</dbReference>
<gene>
    <name evidence="3" type="ORF">LKD75_05450</name>
</gene>
<dbReference type="InterPro" id="IPR000917">
    <property type="entry name" value="Sulfatase_N"/>
</dbReference>
<keyword evidence="1" id="KW-1133">Transmembrane helix</keyword>
<keyword evidence="1" id="KW-0472">Membrane</keyword>
<evidence type="ECO:0000256" key="1">
    <source>
        <dbReference type="SAM" id="Phobius"/>
    </source>
</evidence>
<sequence length="554" mass="64038">MKKRDKKQLLPGIVVAAAISFLVFLYAPVDLYCSNISEFWFDFGILIRASLGLFLISTVVLLLIYIVLWLIHPVLYRIGLAGGFLGLICTYIQGNFLIRNLPPLDGTTIRWEEYTFLRTEDFILWGIGFVVVVLMYIFLKRDLLSKTVMYLSGGLTLMLLITAVSVVFTSGALQEKVHYQYGADEQFVMSEDQNFVILLLDTVDSRTITELLDEHPEYSEVFRDFTYFENTVGAYSCTERSVPYILSGDWYENDEPFDDYGKRVYQESPLFQTLQERGYNMELCDSELYMDTELMHMFSNIHVVDFELSSYTKFAKPLLKLIGFRYAPFELKKMCTFKKAAFAELLQVENTPEETSCSESDHVFKSQLDQQGITVEDSSKKFKFIHLNGAHVPYIYDKDMNIINELDGTYEQSAQATMVGAMDYVEHLRNSEAYDNTVLIVMSDHGYNGSLGQSGEATWMRQCALLLIKGRNEHHDTMQISQAPISFEDLQEAYVRLLDGRRSDEVFDWKEGDARERRFLRYSFLDDDHMQEYIQTGYASDMDTMIPTGREYNR</sequence>
<dbReference type="Proteomes" id="UP001197795">
    <property type="component" value="Unassembled WGS sequence"/>
</dbReference>
<feature type="domain" description="Sulfatase N-terminal" evidence="2">
    <location>
        <begin position="193"/>
        <end position="449"/>
    </location>
</feature>
<dbReference type="Pfam" id="PF00884">
    <property type="entry name" value="Sulfatase"/>
    <property type="match status" value="1"/>
</dbReference>
<organism evidence="3 4">
    <name type="scientific">Waltera acetigignens</name>
    <dbReference type="NCBI Taxonomy" id="2981769"/>
    <lineage>
        <taxon>Bacteria</taxon>
        <taxon>Bacillati</taxon>
        <taxon>Bacillota</taxon>
        <taxon>Clostridia</taxon>
        <taxon>Lachnospirales</taxon>
        <taxon>Lachnospiraceae</taxon>
        <taxon>Waltera</taxon>
    </lineage>
</organism>
<feature type="transmembrane region" description="Helical" evidence="1">
    <location>
        <begin position="49"/>
        <end position="71"/>
    </location>
</feature>
<evidence type="ECO:0000313" key="3">
    <source>
        <dbReference type="EMBL" id="MCC2119042.1"/>
    </source>
</evidence>
<keyword evidence="1" id="KW-0812">Transmembrane</keyword>
<evidence type="ECO:0000313" key="4">
    <source>
        <dbReference type="Proteomes" id="UP001197795"/>
    </source>
</evidence>
<feature type="transmembrane region" description="Helical" evidence="1">
    <location>
        <begin position="148"/>
        <end position="168"/>
    </location>
</feature>
<name>A0AAE3D6Z0_9FIRM</name>